<dbReference type="PANTHER" id="PTHR47326:SF1">
    <property type="entry name" value="HTH PSQ-TYPE DOMAIN-CONTAINING PROTEIN"/>
    <property type="match status" value="1"/>
</dbReference>
<organism evidence="1 2">
    <name type="scientific">Araneus ventricosus</name>
    <name type="common">Orbweaver spider</name>
    <name type="synonym">Epeira ventricosa</name>
    <dbReference type="NCBI Taxonomy" id="182803"/>
    <lineage>
        <taxon>Eukaryota</taxon>
        <taxon>Metazoa</taxon>
        <taxon>Ecdysozoa</taxon>
        <taxon>Arthropoda</taxon>
        <taxon>Chelicerata</taxon>
        <taxon>Arachnida</taxon>
        <taxon>Araneae</taxon>
        <taxon>Araneomorphae</taxon>
        <taxon>Entelegynae</taxon>
        <taxon>Araneoidea</taxon>
        <taxon>Araneidae</taxon>
        <taxon>Araneus</taxon>
    </lineage>
</organism>
<name>A0A4Y2LNY3_ARAVE</name>
<dbReference type="OrthoDB" id="6462384at2759"/>
<dbReference type="AlphaFoldDB" id="A0A4Y2LNY3"/>
<dbReference type="PANTHER" id="PTHR47326">
    <property type="entry name" value="TRANSPOSABLE ELEMENT TC3 TRANSPOSASE-LIKE PROTEIN"/>
    <property type="match status" value="1"/>
</dbReference>
<reference evidence="1 2" key="1">
    <citation type="journal article" date="2019" name="Sci. Rep.">
        <title>Orb-weaving spider Araneus ventricosus genome elucidates the spidroin gene catalogue.</title>
        <authorList>
            <person name="Kono N."/>
            <person name="Nakamura H."/>
            <person name="Ohtoshi R."/>
            <person name="Moran D.A.P."/>
            <person name="Shinohara A."/>
            <person name="Yoshida Y."/>
            <person name="Fujiwara M."/>
            <person name="Mori M."/>
            <person name="Tomita M."/>
            <person name="Arakawa K."/>
        </authorList>
    </citation>
    <scope>NUCLEOTIDE SEQUENCE [LARGE SCALE GENOMIC DNA]</scope>
</reference>
<dbReference type="Gene3D" id="3.30.420.10">
    <property type="entry name" value="Ribonuclease H-like superfamily/Ribonuclease H"/>
    <property type="match status" value="1"/>
</dbReference>
<protein>
    <submittedName>
        <fullName evidence="1">Uncharacterized protein</fullName>
    </submittedName>
</protein>
<dbReference type="EMBL" id="BGPR01005981">
    <property type="protein sequence ID" value="GBN15067.1"/>
    <property type="molecule type" value="Genomic_DNA"/>
</dbReference>
<evidence type="ECO:0000313" key="2">
    <source>
        <dbReference type="Proteomes" id="UP000499080"/>
    </source>
</evidence>
<proteinExistence type="predicted"/>
<keyword evidence="2" id="KW-1185">Reference proteome</keyword>
<dbReference type="InterPro" id="IPR036397">
    <property type="entry name" value="RNaseH_sf"/>
</dbReference>
<gene>
    <name evidence="1" type="ORF">AVEN_209779_1</name>
</gene>
<evidence type="ECO:0000313" key="1">
    <source>
        <dbReference type="EMBL" id="GBN15067.1"/>
    </source>
</evidence>
<sequence length="125" mass="14469">MQIVLKLQPNDGPQSVAFAMEMLSRIENKHDFLNSIIFSDETTFHDSVAQFPGQKISRPPLDFFFWGYVKDKVYSREIHDVGDLRASITAAIATVTTEMLQRTWLELYYQLDILRTTKGVQVEMH</sequence>
<dbReference type="Proteomes" id="UP000499080">
    <property type="component" value="Unassembled WGS sequence"/>
</dbReference>
<accession>A0A4Y2LNY3</accession>
<comment type="caution">
    <text evidence="1">The sequence shown here is derived from an EMBL/GenBank/DDBJ whole genome shotgun (WGS) entry which is preliminary data.</text>
</comment>
<dbReference type="GO" id="GO:0003676">
    <property type="term" value="F:nucleic acid binding"/>
    <property type="evidence" value="ECO:0007669"/>
    <property type="project" value="InterPro"/>
</dbReference>